<evidence type="ECO:0000256" key="4">
    <source>
        <dbReference type="ARBA" id="ARBA00021249"/>
    </source>
</evidence>
<dbReference type="EMBL" id="CP119909">
    <property type="protein sequence ID" value="WFD18995.1"/>
    <property type="molecule type" value="Genomic_DNA"/>
</dbReference>
<reference evidence="17" key="1">
    <citation type="submission" date="2023-03" db="EMBL/GenBank/DDBJ databases">
        <title>Mating type loci evolution in Malassezia.</title>
        <authorList>
            <person name="Coelho M.A."/>
        </authorList>
    </citation>
    <scope>NUCLEOTIDE SEQUENCE</scope>
    <source>
        <strain evidence="17">CBS 10434</strain>
    </source>
</reference>
<dbReference type="InterPro" id="IPR033644">
    <property type="entry name" value="Ferrochelatase_C"/>
</dbReference>
<dbReference type="FunFam" id="3.40.50.1400:FF:000003">
    <property type="entry name" value="Ferrochelatase"/>
    <property type="match status" value="1"/>
</dbReference>
<evidence type="ECO:0000256" key="2">
    <source>
        <dbReference type="ARBA" id="ARBA00004943"/>
    </source>
</evidence>
<keyword evidence="10" id="KW-0472">Membrane</keyword>
<dbReference type="GO" id="GO:0006783">
    <property type="term" value="P:heme biosynthetic process"/>
    <property type="evidence" value="ECO:0007669"/>
    <property type="project" value="UniProtKB-KW"/>
</dbReference>
<evidence type="ECO:0000256" key="11">
    <source>
        <dbReference type="ARBA" id="ARBA00023239"/>
    </source>
</evidence>
<keyword evidence="5" id="KW-0999">Mitochondrion inner membrane</keyword>
<dbReference type="HAMAP" id="MF_00323">
    <property type="entry name" value="Ferrochelatase"/>
    <property type="match status" value="1"/>
</dbReference>
<organism evidence="17 18">
    <name type="scientific">Malassezia caprae</name>
    <dbReference type="NCBI Taxonomy" id="1381934"/>
    <lineage>
        <taxon>Eukaryota</taxon>
        <taxon>Fungi</taxon>
        <taxon>Dikarya</taxon>
        <taxon>Basidiomycota</taxon>
        <taxon>Ustilaginomycotina</taxon>
        <taxon>Malasseziomycetes</taxon>
        <taxon>Malasseziales</taxon>
        <taxon>Malasseziaceae</taxon>
        <taxon>Malassezia</taxon>
    </lineage>
</organism>
<dbReference type="CDD" id="cd03411">
    <property type="entry name" value="Ferrochelatase_N"/>
    <property type="match status" value="1"/>
</dbReference>
<protein>
    <recommendedName>
        <fullName evidence="4">Ferrochelatase, mitochondrial</fullName>
        <ecNumber evidence="15">4.98.1.1</ecNumber>
    </recommendedName>
    <alternativeName>
        <fullName evidence="14">Heme synthase</fullName>
    </alternativeName>
    <alternativeName>
        <fullName evidence="13">Protoheme ferro-lyase</fullName>
    </alternativeName>
</protein>
<evidence type="ECO:0000313" key="17">
    <source>
        <dbReference type="EMBL" id="WFD18995.1"/>
    </source>
</evidence>
<evidence type="ECO:0000256" key="15">
    <source>
        <dbReference type="ARBA" id="ARBA00034332"/>
    </source>
</evidence>
<dbReference type="PANTHER" id="PTHR11108:SF1">
    <property type="entry name" value="FERROCHELATASE, MITOCHONDRIAL"/>
    <property type="match status" value="1"/>
</dbReference>
<evidence type="ECO:0000256" key="12">
    <source>
        <dbReference type="ARBA" id="ARBA00023244"/>
    </source>
</evidence>
<keyword evidence="6" id="KW-0809">Transit peptide</keyword>
<evidence type="ECO:0000256" key="8">
    <source>
        <dbReference type="ARBA" id="ARBA00023128"/>
    </source>
</evidence>
<keyword evidence="12" id="KW-0627">Porphyrin biosynthesis</keyword>
<keyword evidence="7" id="KW-0408">Iron</keyword>
<dbReference type="InterPro" id="IPR033659">
    <property type="entry name" value="Ferrochelatase_N"/>
</dbReference>
<dbReference type="SUPFAM" id="SSF53800">
    <property type="entry name" value="Chelatase"/>
    <property type="match status" value="1"/>
</dbReference>
<comment type="pathway">
    <text evidence="2">Porphyrin-containing compound metabolism; protoheme biosynthesis; protoheme from protoporphyrin-IX: step 1/1.</text>
</comment>
<keyword evidence="8" id="KW-0496">Mitochondrion</keyword>
<dbReference type="GO" id="GO:0005743">
    <property type="term" value="C:mitochondrial inner membrane"/>
    <property type="evidence" value="ECO:0007669"/>
    <property type="project" value="UniProtKB-SubCell"/>
</dbReference>
<evidence type="ECO:0000256" key="6">
    <source>
        <dbReference type="ARBA" id="ARBA00022946"/>
    </source>
</evidence>
<dbReference type="Pfam" id="PF00762">
    <property type="entry name" value="Ferrochelatase"/>
    <property type="match status" value="1"/>
</dbReference>
<dbReference type="EC" id="4.98.1.1" evidence="15"/>
<gene>
    <name evidence="17" type="ORF">MCAP1_001208</name>
</gene>
<dbReference type="AlphaFoldDB" id="A0AAF0E5P2"/>
<evidence type="ECO:0000256" key="10">
    <source>
        <dbReference type="ARBA" id="ARBA00023136"/>
    </source>
</evidence>
<dbReference type="NCBIfam" id="TIGR00109">
    <property type="entry name" value="hemH"/>
    <property type="match status" value="1"/>
</dbReference>
<dbReference type="PANTHER" id="PTHR11108">
    <property type="entry name" value="FERROCHELATASE"/>
    <property type="match status" value="1"/>
</dbReference>
<evidence type="ECO:0000256" key="14">
    <source>
        <dbReference type="ARBA" id="ARBA00032440"/>
    </source>
</evidence>
<dbReference type="CDD" id="cd00419">
    <property type="entry name" value="Ferrochelatase_C"/>
    <property type="match status" value="1"/>
</dbReference>
<sequence length="387" mass="42590">MMRPVGGLRTFATSLPRARTGAPTAVVMMNMGGPATLDEVQPFLTRLFLDRDLMRLPFQSHLAPLIAKRRTPKVQGQYAQIGGGSPIGRWTRTQGDAMARMLDELSPATAPHKAYVAFRYAAPLTDACLDELEQDGVSRAVAFTQYPQYSCSTTGSSLNELYREIQRRKQAQSPAGQISWSVIDRWPTHPGLVRAFANRVREAAAQFPPDVREDVPIMFSAHSLPMQVVSGRGDPYPAEVAATVAAVMHELGWRNPYRVTWQSQVGPAAWLGPQTVDTLKGWAKQGHKHAMVVPIAFTSDHIETLFELDIELQEDAEKAGIELVRAASLNDEPVFLRALAEMVSEHLGSDVLGTVPWAQGSTSRQMALRCPGCVNPDCARQKEFFIA</sequence>
<keyword evidence="9" id="KW-0350">Heme biosynthesis</keyword>
<evidence type="ECO:0000313" key="18">
    <source>
        <dbReference type="Proteomes" id="UP001220961"/>
    </source>
</evidence>
<evidence type="ECO:0000256" key="9">
    <source>
        <dbReference type="ARBA" id="ARBA00023133"/>
    </source>
</evidence>
<evidence type="ECO:0000256" key="16">
    <source>
        <dbReference type="RuleBase" id="RU004185"/>
    </source>
</evidence>
<comment type="similarity">
    <text evidence="3 16">Belongs to the ferrochelatase family.</text>
</comment>
<dbReference type="Proteomes" id="UP001220961">
    <property type="component" value="Chromosome 2"/>
</dbReference>
<dbReference type="InterPro" id="IPR001015">
    <property type="entry name" value="Ferrochelatase"/>
</dbReference>
<dbReference type="Gene3D" id="3.40.50.1400">
    <property type="match status" value="2"/>
</dbReference>
<comment type="subcellular location">
    <subcellularLocation>
        <location evidence="1">Mitochondrion inner membrane</location>
        <topology evidence="1">Peripheral membrane protein</topology>
        <orientation evidence="1">Matrix side</orientation>
    </subcellularLocation>
</comment>
<evidence type="ECO:0000256" key="13">
    <source>
        <dbReference type="ARBA" id="ARBA00029619"/>
    </source>
</evidence>
<evidence type="ECO:0000256" key="7">
    <source>
        <dbReference type="ARBA" id="ARBA00023004"/>
    </source>
</evidence>
<dbReference type="GO" id="GO:0004325">
    <property type="term" value="F:ferrochelatase activity"/>
    <property type="evidence" value="ECO:0007669"/>
    <property type="project" value="UniProtKB-EC"/>
</dbReference>
<evidence type="ECO:0000256" key="3">
    <source>
        <dbReference type="ARBA" id="ARBA00007718"/>
    </source>
</evidence>
<keyword evidence="18" id="KW-1185">Reference proteome</keyword>
<accession>A0AAF0E5P2</accession>
<evidence type="ECO:0000256" key="1">
    <source>
        <dbReference type="ARBA" id="ARBA00004443"/>
    </source>
</evidence>
<keyword evidence="11" id="KW-0456">Lyase</keyword>
<name>A0AAF0E5P2_9BASI</name>
<proteinExistence type="inferred from homology"/>
<evidence type="ECO:0000256" key="5">
    <source>
        <dbReference type="ARBA" id="ARBA00022792"/>
    </source>
</evidence>